<keyword evidence="2 6" id="KW-0547">Nucleotide-binding</keyword>
<dbReference type="InterPro" id="IPR000808">
    <property type="entry name" value="Mrp-like_CS"/>
</dbReference>
<protein>
    <recommendedName>
        <fullName evidence="6">Iron-sulfur cluster carrier protein</fullName>
    </recommendedName>
</protein>
<keyword evidence="3 6" id="KW-0067">ATP-binding</keyword>
<dbReference type="HAMAP" id="MF_02040">
    <property type="entry name" value="Mrp_NBP35"/>
    <property type="match status" value="1"/>
</dbReference>
<dbReference type="InterPro" id="IPR033756">
    <property type="entry name" value="YlxH/NBP35"/>
</dbReference>
<dbReference type="RefSeq" id="WP_213043232.1">
    <property type="nucleotide sequence ID" value="NZ_CAJNBJ010000017.1"/>
</dbReference>
<keyword evidence="5 6" id="KW-0411">Iron-sulfur</keyword>
<evidence type="ECO:0000256" key="4">
    <source>
        <dbReference type="ARBA" id="ARBA00023004"/>
    </source>
</evidence>
<accession>A0ABN7LX50</accession>
<evidence type="ECO:0000256" key="1">
    <source>
        <dbReference type="ARBA" id="ARBA00022723"/>
    </source>
</evidence>
<dbReference type="PANTHER" id="PTHR42961:SF2">
    <property type="entry name" value="IRON-SULFUR PROTEIN NUBPL"/>
    <property type="match status" value="1"/>
</dbReference>
<dbReference type="InterPro" id="IPR044304">
    <property type="entry name" value="NUBPL-like"/>
</dbReference>
<keyword evidence="6" id="KW-0378">Hydrolase</keyword>
<dbReference type="Proteomes" id="UP000675880">
    <property type="component" value="Unassembled WGS sequence"/>
</dbReference>
<evidence type="ECO:0000256" key="5">
    <source>
        <dbReference type="ARBA" id="ARBA00023014"/>
    </source>
</evidence>
<comment type="subunit">
    <text evidence="6">Homodimer.</text>
</comment>
<keyword evidence="4 6" id="KW-0408">Iron</keyword>
<dbReference type="PROSITE" id="PS01215">
    <property type="entry name" value="MRP"/>
    <property type="match status" value="1"/>
</dbReference>
<feature type="binding site" evidence="6">
    <location>
        <begin position="33"/>
        <end position="40"/>
    </location>
    <ligand>
        <name>ATP</name>
        <dbReference type="ChEBI" id="CHEBI:30616"/>
    </ligand>
</feature>
<dbReference type="CDD" id="cd02037">
    <property type="entry name" value="Mrp_NBP35"/>
    <property type="match status" value="1"/>
</dbReference>
<organism evidence="7 8">
    <name type="scientific">Nitrospira defluvii</name>
    <dbReference type="NCBI Taxonomy" id="330214"/>
    <lineage>
        <taxon>Bacteria</taxon>
        <taxon>Pseudomonadati</taxon>
        <taxon>Nitrospirota</taxon>
        <taxon>Nitrospiria</taxon>
        <taxon>Nitrospirales</taxon>
        <taxon>Nitrospiraceae</taxon>
        <taxon>Nitrospira</taxon>
    </lineage>
</organism>
<name>A0ABN7LX50_9BACT</name>
<dbReference type="EMBL" id="CAJNBJ010000017">
    <property type="protein sequence ID" value="CAE6773667.1"/>
    <property type="molecule type" value="Genomic_DNA"/>
</dbReference>
<proteinExistence type="inferred from homology"/>
<dbReference type="SUPFAM" id="SSF52540">
    <property type="entry name" value="P-loop containing nucleoside triphosphate hydrolases"/>
    <property type="match status" value="1"/>
</dbReference>
<evidence type="ECO:0000256" key="2">
    <source>
        <dbReference type="ARBA" id="ARBA00022741"/>
    </source>
</evidence>
<reference evidence="7 8" key="1">
    <citation type="submission" date="2021-02" db="EMBL/GenBank/DDBJ databases">
        <authorList>
            <person name="Han P."/>
        </authorList>
    </citation>
    <scope>NUCLEOTIDE SEQUENCE [LARGE SCALE GENOMIC DNA]</scope>
    <source>
        <strain evidence="7">Candidatus Nitrospira sp. ZN2</strain>
    </source>
</reference>
<comment type="function">
    <text evidence="6">Binds and transfers iron-sulfur (Fe-S) clusters to target apoproteins. Can hydrolyze ATP.</text>
</comment>
<evidence type="ECO:0000313" key="7">
    <source>
        <dbReference type="EMBL" id="CAE6773667.1"/>
    </source>
</evidence>
<dbReference type="Gene3D" id="3.40.50.300">
    <property type="entry name" value="P-loop containing nucleotide triphosphate hydrolases"/>
    <property type="match status" value="1"/>
</dbReference>
<keyword evidence="8" id="KW-1185">Reference proteome</keyword>
<evidence type="ECO:0000313" key="8">
    <source>
        <dbReference type="Proteomes" id="UP000675880"/>
    </source>
</evidence>
<dbReference type="PANTHER" id="PTHR42961">
    <property type="entry name" value="IRON-SULFUR PROTEIN NUBPL"/>
    <property type="match status" value="1"/>
</dbReference>
<gene>
    <name evidence="7" type="ORF">NSPZN2_40413</name>
</gene>
<dbReference type="InterPro" id="IPR027417">
    <property type="entry name" value="P-loop_NTPase"/>
</dbReference>
<comment type="caution">
    <text evidence="7">The sequence shown here is derived from an EMBL/GenBank/DDBJ whole genome shotgun (WGS) entry which is preliminary data.</text>
</comment>
<keyword evidence="1 6" id="KW-0479">Metal-binding</keyword>
<evidence type="ECO:0000256" key="3">
    <source>
        <dbReference type="ARBA" id="ARBA00022840"/>
    </source>
</evidence>
<evidence type="ECO:0000256" key="6">
    <source>
        <dbReference type="HAMAP-Rule" id="MF_02040"/>
    </source>
</evidence>
<sequence>MAEEQSGAPHQDEAAAKQNIIPGVKHVVAISSGKGGVGKSTVSVNLAVALALTGAKVGLLDADIYGPNIPMMMGVEKPPEQKDGKIAPAESHGVKLISMGFFVPEDTAVVWRGPMVHTAIQQLFRDVLWGELDYLLIDLPPGTGDAQLTLTQLVPLSGAVTVTTPQEVALHDVRKGMMMFQKVNVPLLGIVENMSFFVCGHCGERTEIFSHGGGERAAEKLGIPFLGRVPIDPVIRAGGDTGNPIVVAKPESPQAQAFREIAAKLAAALQTGGVSATKSRIESLLDKIKRPATGR</sequence>
<comment type="similarity">
    <text evidence="6">Belongs to the Mrp/NBP35 ATP-binding proteins family.</text>
</comment>
<dbReference type="Pfam" id="PF10609">
    <property type="entry name" value="ParA"/>
    <property type="match status" value="1"/>
</dbReference>
<dbReference type="InterPro" id="IPR019591">
    <property type="entry name" value="Mrp/NBP35_ATP-bd"/>
</dbReference>